<evidence type="ECO:0000256" key="2">
    <source>
        <dbReference type="SAM" id="Phobius"/>
    </source>
</evidence>
<name>W7YGE2_9BACL</name>
<dbReference type="EMBL" id="BAVZ01000003">
    <property type="protein sequence ID" value="GAF07552.1"/>
    <property type="molecule type" value="Genomic_DNA"/>
</dbReference>
<sequence>MARSFQRMVKKNSASLNKQRKKHGQPSIHAHKTSATADIYKGRNFVLPITLVALAALFGMINFLSGEKMQSTTVVVVVIVLYVFLALTIFLRRPFLRVEKDAVSTIKYNRDRKITAENISKIKLGAGSVVIEQKGKRGGNWVFTRLINRYDTNAMGERLERFATTFNIPLEKS</sequence>
<protein>
    <recommendedName>
        <fullName evidence="5">Methyltransferase</fullName>
    </recommendedName>
</protein>
<feature type="transmembrane region" description="Helical" evidence="2">
    <location>
        <begin position="71"/>
        <end position="91"/>
    </location>
</feature>
<dbReference type="AlphaFoldDB" id="W7YGE2"/>
<keyword evidence="2" id="KW-0812">Transmembrane</keyword>
<feature type="transmembrane region" description="Helical" evidence="2">
    <location>
        <begin position="45"/>
        <end position="65"/>
    </location>
</feature>
<keyword evidence="2" id="KW-1133">Transmembrane helix</keyword>
<feature type="region of interest" description="Disordered" evidence="1">
    <location>
        <begin position="10"/>
        <end position="30"/>
    </location>
</feature>
<reference evidence="3 4" key="1">
    <citation type="journal article" date="2014" name="Genome Announc.">
        <title>Draft Genome Sequence of Paenibacillus pini JCM 16418T, Isolated from the Rhizosphere of Pine Tree.</title>
        <authorList>
            <person name="Yuki M."/>
            <person name="Oshima K."/>
            <person name="Suda W."/>
            <person name="Oshida Y."/>
            <person name="Kitamura K."/>
            <person name="Iida Y."/>
            <person name="Hattori M."/>
            <person name="Ohkuma M."/>
        </authorList>
    </citation>
    <scope>NUCLEOTIDE SEQUENCE [LARGE SCALE GENOMIC DNA]</scope>
    <source>
        <strain evidence="3 4">JCM 16418</strain>
    </source>
</reference>
<keyword evidence="4" id="KW-1185">Reference proteome</keyword>
<evidence type="ECO:0000313" key="4">
    <source>
        <dbReference type="Proteomes" id="UP000019364"/>
    </source>
</evidence>
<dbReference type="Proteomes" id="UP000019364">
    <property type="component" value="Unassembled WGS sequence"/>
</dbReference>
<gene>
    <name evidence="3" type="ORF">JCM16418_1571</name>
</gene>
<proteinExistence type="predicted"/>
<dbReference type="RefSeq" id="WP_036647142.1">
    <property type="nucleotide sequence ID" value="NZ_BAVZ01000003.1"/>
</dbReference>
<dbReference type="OrthoDB" id="2598858at2"/>
<keyword evidence="2" id="KW-0472">Membrane</keyword>
<evidence type="ECO:0000256" key="1">
    <source>
        <dbReference type="SAM" id="MobiDB-lite"/>
    </source>
</evidence>
<feature type="compositionally biased region" description="Basic residues" evidence="1">
    <location>
        <begin position="18"/>
        <end position="30"/>
    </location>
</feature>
<dbReference type="STRING" id="1236976.JCM16418_1571"/>
<accession>W7YGE2</accession>
<comment type="caution">
    <text evidence="3">The sequence shown here is derived from an EMBL/GenBank/DDBJ whole genome shotgun (WGS) entry which is preliminary data.</text>
</comment>
<dbReference type="eggNOG" id="ENOG50337FU">
    <property type="taxonomic scope" value="Bacteria"/>
</dbReference>
<organism evidence="3 4">
    <name type="scientific">Paenibacillus pini JCM 16418</name>
    <dbReference type="NCBI Taxonomy" id="1236976"/>
    <lineage>
        <taxon>Bacteria</taxon>
        <taxon>Bacillati</taxon>
        <taxon>Bacillota</taxon>
        <taxon>Bacilli</taxon>
        <taxon>Bacillales</taxon>
        <taxon>Paenibacillaceae</taxon>
        <taxon>Paenibacillus</taxon>
    </lineage>
</organism>
<evidence type="ECO:0000313" key="3">
    <source>
        <dbReference type="EMBL" id="GAF07552.1"/>
    </source>
</evidence>
<evidence type="ECO:0008006" key="5">
    <source>
        <dbReference type="Google" id="ProtNLM"/>
    </source>
</evidence>